<dbReference type="AlphaFoldDB" id="A0A023AZJ9"/>
<keyword evidence="2" id="KW-1185">Reference proteome</keyword>
<protein>
    <submittedName>
        <fullName evidence="1">Uncharacterized protein</fullName>
    </submittedName>
</protein>
<evidence type="ECO:0000313" key="2">
    <source>
        <dbReference type="Proteomes" id="UP000019763"/>
    </source>
</evidence>
<gene>
    <name evidence="1" type="ORF">GNI_151370</name>
</gene>
<dbReference type="Proteomes" id="UP000019763">
    <property type="component" value="Unassembled WGS sequence"/>
</dbReference>
<dbReference type="EMBL" id="AFNH02001127">
    <property type="protein sequence ID" value="EZG44158.1"/>
    <property type="molecule type" value="Genomic_DNA"/>
</dbReference>
<reference evidence="1" key="1">
    <citation type="submission" date="2013-12" db="EMBL/GenBank/DDBJ databases">
        <authorList>
            <person name="Omoto C.K."/>
            <person name="Sibley D."/>
            <person name="Venepally P."/>
            <person name="Hadjithomas M."/>
            <person name="Karamycheva S."/>
            <person name="Brunk B."/>
            <person name="Roos D."/>
            <person name="Caler E."/>
            <person name="Lorenzi H."/>
        </authorList>
    </citation>
    <scope>NUCLEOTIDE SEQUENCE</scope>
</reference>
<organism evidence="1 2">
    <name type="scientific">Gregarina niphandrodes</name>
    <name type="common">Septate eugregarine</name>
    <dbReference type="NCBI Taxonomy" id="110365"/>
    <lineage>
        <taxon>Eukaryota</taxon>
        <taxon>Sar</taxon>
        <taxon>Alveolata</taxon>
        <taxon>Apicomplexa</taxon>
        <taxon>Conoidasida</taxon>
        <taxon>Gregarinasina</taxon>
        <taxon>Eugregarinorida</taxon>
        <taxon>Gregarinidae</taxon>
        <taxon>Gregarina</taxon>
    </lineage>
</organism>
<evidence type="ECO:0000313" key="1">
    <source>
        <dbReference type="EMBL" id="EZG44158.1"/>
    </source>
</evidence>
<dbReference type="VEuPathDB" id="CryptoDB:GNI_151370"/>
<proteinExistence type="predicted"/>
<dbReference type="RefSeq" id="XP_011132782.1">
    <property type="nucleotide sequence ID" value="XM_011134480.1"/>
</dbReference>
<dbReference type="GeneID" id="22915275"/>
<name>A0A023AZJ9_GRENI</name>
<sequence>MDKTVISVPLPNKALFRDQPSGRLVLLFQNATWARSGDSAWASIQDIPISTVTSAPGNCPSAVVDRLDAFFTSTEEGSVEEDSKSEDGRSSALDRIQLHMDSVGTHDAVSLKAVFVETAEGQYTTTTERGVKEDDIAADIANEILLARKASAVAPRNSPSRTEFCQSGDDVFMVVPEALVTAQTAGHSRHTWIVGQEVRPRSRNNAFLLLDF</sequence>
<comment type="caution">
    <text evidence="1">The sequence shown here is derived from an EMBL/GenBank/DDBJ whole genome shotgun (WGS) entry which is preliminary data.</text>
</comment>
<accession>A0A023AZJ9</accession>